<dbReference type="InterPro" id="IPR010987">
    <property type="entry name" value="Glutathione-S-Trfase_C-like"/>
</dbReference>
<comment type="caution">
    <text evidence="3">The sequence shown here is derived from an EMBL/GenBank/DDBJ whole genome shotgun (WGS) entry which is preliminary data.</text>
</comment>
<sequence length="233" mass="25961">MGSNESPKIILYTSYACPWAHRAQIALKELDIPFETVHIDLSVPRTAEYLAINPRGLVPSLSYNGTIITESGIVSQFLADAHPSHLEKTSNEEGGALQRARINFFVDAWFSKVQGFVFPVFKAVAEEKEELAVKIVDAIVKEIEPLLKDANPYFGGATKFTLAEVLTASFVLRVIAFSKYPELLPKSLSAALEAKAPAFFKWANLVVTQESVTYIWDEKKTAERHIERFAAQK</sequence>
<dbReference type="OrthoDB" id="202840at2759"/>
<evidence type="ECO:0000259" key="2">
    <source>
        <dbReference type="PROSITE" id="PS50405"/>
    </source>
</evidence>
<protein>
    <recommendedName>
        <fullName evidence="5">Thioredoxin-like protein</fullName>
    </recommendedName>
</protein>
<dbReference type="PANTHER" id="PTHR43968">
    <property type="match status" value="1"/>
</dbReference>
<dbReference type="PROSITE" id="PS51354">
    <property type="entry name" value="GLUTAREDOXIN_2"/>
    <property type="match status" value="1"/>
</dbReference>
<evidence type="ECO:0008006" key="5">
    <source>
        <dbReference type="Google" id="ProtNLM"/>
    </source>
</evidence>
<dbReference type="SUPFAM" id="SSF47616">
    <property type="entry name" value="GST C-terminal domain-like"/>
    <property type="match status" value="1"/>
</dbReference>
<gene>
    <name evidence="3" type="ORF">G7Y89_g7162</name>
</gene>
<dbReference type="InterPro" id="IPR004045">
    <property type="entry name" value="Glutathione_S-Trfase_N"/>
</dbReference>
<reference evidence="3 4" key="1">
    <citation type="submission" date="2020-03" db="EMBL/GenBank/DDBJ databases">
        <title>Draft Genome Sequence of Cudoniella acicularis.</title>
        <authorList>
            <person name="Buettner E."/>
            <person name="Kellner H."/>
        </authorList>
    </citation>
    <scope>NUCLEOTIDE SEQUENCE [LARGE SCALE GENOMIC DNA]</scope>
    <source>
        <strain evidence="3 4">DSM 108380</strain>
    </source>
</reference>
<keyword evidence="4" id="KW-1185">Reference proteome</keyword>
<evidence type="ECO:0000313" key="3">
    <source>
        <dbReference type="EMBL" id="KAF4630974.1"/>
    </source>
</evidence>
<dbReference type="SFLD" id="SFLDG00358">
    <property type="entry name" value="Main_(cytGST)"/>
    <property type="match status" value="1"/>
</dbReference>
<dbReference type="InterPro" id="IPR036249">
    <property type="entry name" value="Thioredoxin-like_sf"/>
</dbReference>
<dbReference type="Proteomes" id="UP000566819">
    <property type="component" value="Unassembled WGS sequence"/>
</dbReference>
<dbReference type="Gene3D" id="3.40.30.10">
    <property type="entry name" value="Glutaredoxin"/>
    <property type="match status" value="1"/>
</dbReference>
<dbReference type="PROSITE" id="PS50404">
    <property type="entry name" value="GST_NTER"/>
    <property type="match status" value="1"/>
</dbReference>
<organism evidence="3 4">
    <name type="scientific">Cudoniella acicularis</name>
    <dbReference type="NCBI Taxonomy" id="354080"/>
    <lineage>
        <taxon>Eukaryota</taxon>
        <taxon>Fungi</taxon>
        <taxon>Dikarya</taxon>
        <taxon>Ascomycota</taxon>
        <taxon>Pezizomycotina</taxon>
        <taxon>Leotiomycetes</taxon>
        <taxon>Helotiales</taxon>
        <taxon>Tricladiaceae</taxon>
        <taxon>Cudoniella</taxon>
    </lineage>
</organism>
<feature type="domain" description="GST N-terminal" evidence="1">
    <location>
        <begin position="7"/>
        <end position="86"/>
    </location>
</feature>
<dbReference type="CDD" id="cd00299">
    <property type="entry name" value="GST_C_family"/>
    <property type="match status" value="1"/>
</dbReference>
<dbReference type="PROSITE" id="PS50405">
    <property type="entry name" value="GST_CTER"/>
    <property type="match status" value="1"/>
</dbReference>
<proteinExistence type="predicted"/>
<dbReference type="EMBL" id="JAAMPI010000491">
    <property type="protein sequence ID" value="KAF4630974.1"/>
    <property type="molecule type" value="Genomic_DNA"/>
</dbReference>
<dbReference type="GO" id="GO:0005737">
    <property type="term" value="C:cytoplasm"/>
    <property type="evidence" value="ECO:0007669"/>
    <property type="project" value="TreeGrafter"/>
</dbReference>
<dbReference type="Gene3D" id="1.20.1050.10">
    <property type="match status" value="1"/>
</dbReference>
<dbReference type="SUPFAM" id="SSF52833">
    <property type="entry name" value="Thioredoxin-like"/>
    <property type="match status" value="1"/>
</dbReference>
<dbReference type="CDD" id="cd00570">
    <property type="entry name" value="GST_N_family"/>
    <property type="match status" value="1"/>
</dbReference>
<dbReference type="InterPro" id="IPR036282">
    <property type="entry name" value="Glutathione-S-Trfase_C_sf"/>
</dbReference>
<dbReference type="Pfam" id="PF13417">
    <property type="entry name" value="GST_N_3"/>
    <property type="match status" value="1"/>
</dbReference>
<dbReference type="AlphaFoldDB" id="A0A8H4W4U1"/>
<feature type="domain" description="GST C-terminal" evidence="2">
    <location>
        <begin position="95"/>
        <end position="229"/>
    </location>
</feature>
<dbReference type="InterPro" id="IPR040079">
    <property type="entry name" value="Glutathione_S-Trfase"/>
</dbReference>
<dbReference type="PANTHER" id="PTHR43968:SF8">
    <property type="entry name" value="S-TRANSFERASE, PUTATIVE (AFU_ORTHOLOGUE AFUA_2G00590)-RELATED"/>
    <property type="match status" value="1"/>
</dbReference>
<evidence type="ECO:0000313" key="4">
    <source>
        <dbReference type="Proteomes" id="UP000566819"/>
    </source>
</evidence>
<dbReference type="InterPro" id="IPR050983">
    <property type="entry name" value="GST_Omega/HSP26"/>
</dbReference>
<accession>A0A8H4W4U1</accession>
<dbReference type="SFLD" id="SFLDS00019">
    <property type="entry name" value="Glutathione_Transferase_(cytos"/>
    <property type="match status" value="1"/>
</dbReference>
<name>A0A8H4W4U1_9HELO</name>
<evidence type="ECO:0000259" key="1">
    <source>
        <dbReference type="PROSITE" id="PS50404"/>
    </source>
</evidence>